<feature type="non-terminal residue" evidence="2">
    <location>
        <position position="1"/>
    </location>
</feature>
<evidence type="ECO:0000256" key="1">
    <source>
        <dbReference type="SAM" id="MobiDB-lite"/>
    </source>
</evidence>
<feature type="non-terminal residue" evidence="2">
    <location>
        <position position="78"/>
    </location>
</feature>
<organism evidence="2 3">
    <name type="scientific">Pristionchus mayeri</name>
    <dbReference type="NCBI Taxonomy" id="1317129"/>
    <lineage>
        <taxon>Eukaryota</taxon>
        <taxon>Metazoa</taxon>
        <taxon>Ecdysozoa</taxon>
        <taxon>Nematoda</taxon>
        <taxon>Chromadorea</taxon>
        <taxon>Rhabditida</taxon>
        <taxon>Rhabditina</taxon>
        <taxon>Diplogasteromorpha</taxon>
        <taxon>Diplogasteroidea</taxon>
        <taxon>Neodiplogasteridae</taxon>
        <taxon>Pristionchus</taxon>
    </lineage>
</organism>
<dbReference type="Proteomes" id="UP001328107">
    <property type="component" value="Unassembled WGS sequence"/>
</dbReference>
<reference evidence="3" key="1">
    <citation type="submission" date="2022-10" db="EMBL/GenBank/DDBJ databases">
        <title>Genome assembly of Pristionchus species.</title>
        <authorList>
            <person name="Yoshida K."/>
            <person name="Sommer R.J."/>
        </authorList>
    </citation>
    <scope>NUCLEOTIDE SEQUENCE [LARGE SCALE GENOMIC DNA]</scope>
    <source>
        <strain evidence="3">RS5460</strain>
    </source>
</reference>
<dbReference type="EMBL" id="BTRK01000006">
    <property type="protein sequence ID" value="GMR58091.1"/>
    <property type="molecule type" value="Genomic_DNA"/>
</dbReference>
<name>A0AAN5D830_9BILA</name>
<proteinExistence type="predicted"/>
<sequence>TTTFSFFLLDSVWDEARRGESSGSTTPSASSSSVSLNSMNGANGDTEGKKQGRLALKTLTQFLYTYFARTPGETSLRI</sequence>
<keyword evidence="3" id="KW-1185">Reference proteome</keyword>
<gene>
    <name evidence="2" type="ORF">PMAYCL1PPCAC_28286</name>
</gene>
<evidence type="ECO:0000313" key="2">
    <source>
        <dbReference type="EMBL" id="GMR58091.1"/>
    </source>
</evidence>
<accession>A0AAN5D830</accession>
<feature type="compositionally biased region" description="Low complexity" evidence="1">
    <location>
        <begin position="21"/>
        <end position="38"/>
    </location>
</feature>
<protein>
    <submittedName>
        <fullName evidence="2">Uncharacterized protein</fullName>
    </submittedName>
</protein>
<evidence type="ECO:0000313" key="3">
    <source>
        <dbReference type="Proteomes" id="UP001328107"/>
    </source>
</evidence>
<dbReference type="AlphaFoldDB" id="A0AAN5D830"/>
<comment type="caution">
    <text evidence="2">The sequence shown here is derived from an EMBL/GenBank/DDBJ whole genome shotgun (WGS) entry which is preliminary data.</text>
</comment>
<feature type="region of interest" description="Disordered" evidence="1">
    <location>
        <begin position="16"/>
        <end position="50"/>
    </location>
</feature>